<evidence type="ECO:0000313" key="3">
    <source>
        <dbReference type="Proteomes" id="UP001556220"/>
    </source>
</evidence>
<dbReference type="RefSeq" id="WP_367852312.1">
    <property type="nucleotide sequence ID" value="NZ_JBFOHK010000001.1"/>
</dbReference>
<feature type="transmembrane region" description="Helical" evidence="1">
    <location>
        <begin position="92"/>
        <end position="112"/>
    </location>
</feature>
<keyword evidence="1" id="KW-0472">Membrane</keyword>
<accession>A0ABV3Q8R6</accession>
<feature type="transmembrane region" description="Helical" evidence="1">
    <location>
        <begin position="40"/>
        <end position="61"/>
    </location>
</feature>
<comment type="caution">
    <text evidence="2">The sequence shown here is derived from an EMBL/GenBank/DDBJ whole genome shotgun (WGS) entry which is preliminary data.</text>
</comment>
<feature type="transmembrane region" description="Helical" evidence="1">
    <location>
        <begin position="12"/>
        <end position="34"/>
    </location>
</feature>
<protein>
    <submittedName>
        <fullName evidence="2">LrgA</fullName>
    </submittedName>
</protein>
<reference evidence="2 3" key="1">
    <citation type="submission" date="2024-06" db="EMBL/GenBank/DDBJ databases">
        <authorList>
            <person name="Woo H."/>
        </authorList>
    </citation>
    <scope>NUCLEOTIDE SEQUENCE [LARGE SCALE GENOMIC DNA]</scope>
    <source>
        <strain evidence="2 3">Si-c</strain>
    </source>
</reference>
<gene>
    <name evidence="2" type="ORF">ABQJ54_00440</name>
</gene>
<evidence type="ECO:0000256" key="1">
    <source>
        <dbReference type="SAM" id="Phobius"/>
    </source>
</evidence>
<feature type="transmembrane region" description="Helical" evidence="1">
    <location>
        <begin position="68"/>
        <end position="86"/>
    </location>
</feature>
<keyword evidence="3" id="KW-1185">Reference proteome</keyword>
<sequence length="125" mass="13480">MNAPGERGWDKVEYWSSYFLLAVLGSVILTRLGFATVWSVPTLDIVLGSIALLLIFASPWIARRRRALRIGIVAYATATQLVPMSIRHPAVLLPLLGALIPVAITIWALVALSHKGRAGQGAGHT</sequence>
<keyword evidence="1" id="KW-0812">Transmembrane</keyword>
<proteinExistence type="predicted"/>
<evidence type="ECO:0000313" key="2">
    <source>
        <dbReference type="EMBL" id="MEW9570211.1"/>
    </source>
</evidence>
<organism evidence="2 3">
    <name type="scientific">Rhodanobacter lycopersici</name>
    <dbReference type="NCBI Taxonomy" id="3162487"/>
    <lineage>
        <taxon>Bacteria</taxon>
        <taxon>Pseudomonadati</taxon>
        <taxon>Pseudomonadota</taxon>
        <taxon>Gammaproteobacteria</taxon>
        <taxon>Lysobacterales</taxon>
        <taxon>Rhodanobacteraceae</taxon>
        <taxon>Rhodanobacter</taxon>
    </lineage>
</organism>
<name>A0ABV3Q8R6_9GAMM</name>
<dbReference type="EMBL" id="JBFOHK010000001">
    <property type="protein sequence ID" value="MEW9570211.1"/>
    <property type="molecule type" value="Genomic_DNA"/>
</dbReference>
<dbReference type="Proteomes" id="UP001556220">
    <property type="component" value="Unassembled WGS sequence"/>
</dbReference>
<keyword evidence="1" id="KW-1133">Transmembrane helix</keyword>